<dbReference type="InParanoid" id="A0A1X2HVJ6"/>
<dbReference type="Pfam" id="PF18110">
    <property type="entry name" value="BRCC36_C"/>
    <property type="match status" value="1"/>
</dbReference>
<keyword evidence="1" id="KW-0175">Coiled coil</keyword>
<sequence length="300" mass="34228">MLYKAVIPASVYHVLLAHALSTENEEVIGMLIGDWEDLPSHNPFMKARTTAWVRSVSLLTRSDKRKDRVEIAPEQLHLAALQAEEASAKLGRAVRVMGWYHSHPHITVFPSHVDLNTQLSQQYLDTRFFGIIISCFDSQSDASQRVQITCFQSETLHDGTTLHVNVPLEIVPDAAFPSLEHEQALMRETFFDLPLRMYEEHKSEFEAATKRIHYHIQRTANSEQRDEVNEQQKPLANVVTDIYNAGVYGQSITHLVDNVICPATQLLELKSKALSQEMRLLEAKRDELLSRLNNDLLTFE</sequence>
<comment type="caution">
    <text evidence="3">The sequence shown here is derived from an EMBL/GenBank/DDBJ whole genome shotgun (WGS) entry which is preliminary data.</text>
</comment>
<protein>
    <submittedName>
        <fullName evidence="3">JAB1/Mov34/MPN/PAD-1 ubiquitin protease-domain-containing protein</fullName>
    </submittedName>
</protein>
<accession>A0A1X2HVJ6</accession>
<evidence type="ECO:0000256" key="1">
    <source>
        <dbReference type="SAM" id="Coils"/>
    </source>
</evidence>
<dbReference type="OrthoDB" id="446074at2759"/>
<dbReference type="PROSITE" id="PS50249">
    <property type="entry name" value="MPN"/>
    <property type="match status" value="1"/>
</dbReference>
<dbReference type="Proteomes" id="UP000242180">
    <property type="component" value="Unassembled WGS sequence"/>
</dbReference>
<dbReference type="PANTHER" id="PTHR10410">
    <property type="entry name" value="EUKARYOTIC TRANSLATION INITIATION FACTOR 3 -RELATED"/>
    <property type="match status" value="1"/>
</dbReference>
<feature type="coiled-coil region" evidence="1">
    <location>
        <begin position="264"/>
        <end position="291"/>
    </location>
</feature>
<dbReference type="SUPFAM" id="SSF102712">
    <property type="entry name" value="JAB1/MPN domain"/>
    <property type="match status" value="1"/>
</dbReference>
<dbReference type="Gene3D" id="3.40.140.10">
    <property type="entry name" value="Cytidine Deaminase, domain 2"/>
    <property type="match status" value="1"/>
</dbReference>
<evidence type="ECO:0000313" key="3">
    <source>
        <dbReference type="EMBL" id="ORZ03589.1"/>
    </source>
</evidence>
<dbReference type="InterPro" id="IPR040749">
    <property type="entry name" value="BRCC36_C"/>
</dbReference>
<reference evidence="3 4" key="1">
    <citation type="submission" date="2016-07" db="EMBL/GenBank/DDBJ databases">
        <title>Pervasive Adenine N6-methylation of Active Genes in Fungi.</title>
        <authorList>
            <consortium name="DOE Joint Genome Institute"/>
            <person name="Mondo S.J."/>
            <person name="Dannebaum R.O."/>
            <person name="Kuo R.C."/>
            <person name="Labutti K."/>
            <person name="Haridas S."/>
            <person name="Kuo A."/>
            <person name="Salamov A."/>
            <person name="Ahrendt S.R."/>
            <person name="Lipzen A."/>
            <person name="Sullivan W."/>
            <person name="Andreopoulos W.B."/>
            <person name="Clum A."/>
            <person name="Lindquist E."/>
            <person name="Daum C."/>
            <person name="Ramamoorthy G.K."/>
            <person name="Gryganskyi A."/>
            <person name="Culley D."/>
            <person name="Magnuson J.K."/>
            <person name="James T.Y."/>
            <person name="O'Malley M.A."/>
            <person name="Stajich J.E."/>
            <person name="Spatafora J.W."/>
            <person name="Visel A."/>
            <person name="Grigoriev I.V."/>
        </authorList>
    </citation>
    <scope>NUCLEOTIDE SEQUENCE [LARGE SCALE GENOMIC DNA]</scope>
    <source>
        <strain evidence="3 4">NRRL 2496</strain>
    </source>
</reference>
<dbReference type="GO" id="GO:0006508">
    <property type="term" value="P:proteolysis"/>
    <property type="evidence" value="ECO:0007669"/>
    <property type="project" value="UniProtKB-KW"/>
</dbReference>
<proteinExistence type="predicted"/>
<dbReference type="EMBL" id="MCGN01000001">
    <property type="protein sequence ID" value="ORZ03589.1"/>
    <property type="molecule type" value="Genomic_DNA"/>
</dbReference>
<evidence type="ECO:0000259" key="2">
    <source>
        <dbReference type="PROSITE" id="PS50249"/>
    </source>
</evidence>
<keyword evidence="3" id="KW-0645">Protease</keyword>
<evidence type="ECO:0000313" key="4">
    <source>
        <dbReference type="Proteomes" id="UP000242180"/>
    </source>
</evidence>
<dbReference type="SMART" id="SM00232">
    <property type="entry name" value="JAB_MPN"/>
    <property type="match status" value="1"/>
</dbReference>
<dbReference type="InterPro" id="IPR000555">
    <property type="entry name" value="JAMM/MPN+_dom"/>
</dbReference>
<organism evidence="3 4">
    <name type="scientific">Syncephalastrum racemosum</name>
    <name type="common">Filamentous fungus</name>
    <dbReference type="NCBI Taxonomy" id="13706"/>
    <lineage>
        <taxon>Eukaryota</taxon>
        <taxon>Fungi</taxon>
        <taxon>Fungi incertae sedis</taxon>
        <taxon>Mucoromycota</taxon>
        <taxon>Mucoromycotina</taxon>
        <taxon>Mucoromycetes</taxon>
        <taxon>Mucorales</taxon>
        <taxon>Syncephalastraceae</taxon>
        <taxon>Syncephalastrum</taxon>
    </lineage>
</organism>
<dbReference type="OMA" id="THAYSTE"/>
<dbReference type="AlphaFoldDB" id="A0A1X2HVJ6"/>
<dbReference type="InterPro" id="IPR050242">
    <property type="entry name" value="JAMM_MPN+_peptidase_M67A"/>
</dbReference>
<dbReference type="GO" id="GO:0008237">
    <property type="term" value="F:metallopeptidase activity"/>
    <property type="evidence" value="ECO:0007669"/>
    <property type="project" value="InterPro"/>
</dbReference>
<name>A0A1X2HVJ6_SYNRA</name>
<dbReference type="STRING" id="13706.A0A1X2HVJ6"/>
<gene>
    <name evidence="3" type="ORF">BCR43DRAFT_483616</name>
</gene>
<dbReference type="Pfam" id="PF01398">
    <property type="entry name" value="JAB"/>
    <property type="match status" value="1"/>
</dbReference>
<keyword evidence="3" id="KW-0378">Hydrolase</keyword>
<feature type="domain" description="MPN" evidence="2">
    <location>
        <begin position="5"/>
        <end position="157"/>
    </location>
</feature>
<dbReference type="InterPro" id="IPR037518">
    <property type="entry name" value="MPN"/>
</dbReference>
<keyword evidence="4" id="KW-1185">Reference proteome</keyword>